<dbReference type="SUPFAM" id="SSF53098">
    <property type="entry name" value="Ribonuclease H-like"/>
    <property type="match status" value="1"/>
</dbReference>
<gene>
    <name evidence="2" type="ORF">H5S09_11350</name>
</gene>
<dbReference type="GO" id="GO:0003676">
    <property type="term" value="F:nucleic acid binding"/>
    <property type="evidence" value="ECO:0007669"/>
    <property type="project" value="InterPro"/>
</dbReference>
<dbReference type="InterPro" id="IPR013520">
    <property type="entry name" value="Ribonucl_H"/>
</dbReference>
<dbReference type="GO" id="GO:0004527">
    <property type="term" value="F:exonuclease activity"/>
    <property type="evidence" value="ECO:0007669"/>
    <property type="project" value="UniProtKB-ARBA"/>
</dbReference>
<proteinExistence type="predicted"/>
<sequence>MVQKTMPIIHFSSFLPVTTMILQAVPPTKDVTGKVSKAAKVENFDQLRDVLNSNARLLILDLEFYQDQQKNQNGVAQIAGRMYERHISFDYHLYGRNMSADRQLAFLRQYDVCLSEASTYTIDEIFRRIFRFIATEQPDYIVSWDNSTDFELLNREANRLKIPKEERPWRTIQSLDLEKLVAKEVWKNKNAISLEKMCRLLHLPAIKFHQAQNDVLAIEQILKFYARDLSQELNV</sequence>
<evidence type="ECO:0000259" key="1">
    <source>
        <dbReference type="SMART" id="SM00479"/>
    </source>
</evidence>
<name>A0A7W3UMX8_9LACO</name>
<evidence type="ECO:0000313" key="3">
    <source>
        <dbReference type="Proteomes" id="UP000517106"/>
    </source>
</evidence>
<evidence type="ECO:0000313" key="2">
    <source>
        <dbReference type="EMBL" id="MBB1098514.1"/>
    </source>
</evidence>
<dbReference type="EMBL" id="JACIVA010000061">
    <property type="protein sequence ID" value="MBB1098514.1"/>
    <property type="molecule type" value="Genomic_DNA"/>
</dbReference>
<organism evidence="2 3">
    <name type="scientific">Limosilactobacillus rudii</name>
    <dbReference type="NCBI Taxonomy" id="2759755"/>
    <lineage>
        <taxon>Bacteria</taxon>
        <taxon>Bacillati</taxon>
        <taxon>Bacillota</taxon>
        <taxon>Bacilli</taxon>
        <taxon>Lactobacillales</taxon>
        <taxon>Lactobacillaceae</taxon>
        <taxon>Limosilactobacillus</taxon>
    </lineage>
</organism>
<reference evidence="2 3" key="1">
    <citation type="submission" date="2020-07" db="EMBL/GenBank/DDBJ databases">
        <title>Description of Limosilactobacillus balticus sp. nov., Limosilactobacillus agrestis sp. nov., Limosilactobacillus albertensis sp. nov., Limosilactobacillus rudii sp. nov., Limosilactobacillus fastidiosus sp. nov., five novel Limosilactobacillus species isolated from the vertebrate gastrointestinal tract, and proposal of 6 subspecies of Limosilactobacillus reuteri adapted to the gastrointestinal tract of specific vertebrate hosts.</title>
        <authorList>
            <person name="Li F."/>
            <person name="Cheng C."/>
            <person name="Zheng J."/>
            <person name="Quevedo R.M."/>
            <person name="Li J."/>
            <person name="Roos S."/>
            <person name="Gaenzle M.G."/>
            <person name="Walter J."/>
        </authorList>
    </citation>
    <scope>NUCLEOTIDE SEQUENCE [LARGE SCALE GENOMIC DNA]</scope>
    <source>
        <strain evidence="2 3">STM2_1</strain>
    </source>
</reference>
<dbReference type="RefSeq" id="WP_182597218.1">
    <property type="nucleotide sequence ID" value="NZ_JACIVA010000061.1"/>
</dbReference>
<dbReference type="AlphaFoldDB" id="A0A7W3UMX8"/>
<keyword evidence="3" id="KW-1185">Reference proteome</keyword>
<dbReference type="Gene3D" id="3.30.420.10">
    <property type="entry name" value="Ribonuclease H-like superfamily/Ribonuclease H"/>
    <property type="match status" value="1"/>
</dbReference>
<dbReference type="InterPro" id="IPR012337">
    <property type="entry name" value="RNaseH-like_sf"/>
</dbReference>
<dbReference type="Proteomes" id="UP000517106">
    <property type="component" value="Unassembled WGS sequence"/>
</dbReference>
<feature type="domain" description="Exonuclease" evidence="1">
    <location>
        <begin position="56"/>
        <end position="231"/>
    </location>
</feature>
<dbReference type="InterPro" id="IPR036397">
    <property type="entry name" value="RNaseH_sf"/>
</dbReference>
<comment type="caution">
    <text evidence="2">The sequence shown here is derived from an EMBL/GenBank/DDBJ whole genome shotgun (WGS) entry which is preliminary data.</text>
</comment>
<dbReference type="SMART" id="SM00479">
    <property type="entry name" value="EXOIII"/>
    <property type="match status" value="1"/>
</dbReference>
<protein>
    <recommendedName>
        <fullName evidence="1">Exonuclease domain-containing protein</fullName>
    </recommendedName>
</protein>
<accession>A0A7W3UMX8</accession>